<comment type="cofactor">
    <cofactor evidence="2">
        <name>[4Fe-4S] cluster</name>
        <dbReference type="ChEBI" id="CHEBI:49883"/>
    </cofactor>
</comment>
<name>A0A380DRZ8_STAAU</name>
<evidence type="ECO:0000256" key="7">
    <source>
        <dbReference type="ARBA" id="ARBA00022475"/>
    </source>
</evidence>
<evidence type="ECO:0000256" key="3">
    <source>
        <dbReference type="ARBA" id="ARBA00004202"/>
    </source>
</evidence>
<dbReference type="Proteomes" id="UP000254502">
    <property type="component" value="Unassembled WGS sequence"/>
</dbReference>
<keyword evidence="9" id="KW-0500">Molybdenum</keyword>
<dbReference type="CDD" id="cd02776">
    <property type="entry name" value="MopB_CT_Nitrate-R-NarG-like"/>
    <property type="match status" value="1"/>
</dbReference>
<dbReference type="InterPro" id="IPR050123">
    <property type="entry name" value="Prok_molybdopt-oxidoreductase"/>
</dbReference>
<dbReference type="CDD" id="cd02750">
    <property type="entry name" value="MopB_Nitrate-R-NarG-like"/>
    <property type="match status" value="1"/>
</dbReference>
<evidence type="ECO:0000256" key="17">
    <source>
        <dbReference type="ARBA" id="ARBA00048294"/>
    </source>
</evidence>
<evidence type="ECO:0000256" key="12">
    <source>
        <dbReference type="ARBA" id="ARBA00023002"/>
    </source>
</evidence>
<gene>
    <name evidence="19" type="primary">narG</name>
    <name evidence="19" type="ORF">NCTC5664_01455</name>
</gene>
<keyword evidence="11" id="KW-0249">Electron transport</keyword>
<dbReference type="Gene3D" id="3.40.50.12440">
    <property type="match status" value="1"/>
</dbReference>
<evidence type="ECO:0000259" key="18">
    <source>
        <dbReference type="PROSITE" id="PS51669"/>
    </source>
</evidence>
<evidence type="ECO:0000256" key="4">
    <source>
        <dbReference type="ARBA" id="ARBA00010312"/>
    </source>
</evidence>
<dbReference type="Pfam" id="PF14710">
    <property type="entry name" value="Nitr_red_alph_N"/>
    <property type="match status" value="1"/>
</dbReference>
<dbReference type="GO" id="GO:0009325">
    <property type="term" value="C:nitrate reductase complex"/>
    <property type="evidence" value="ECO:0007669"/>
    <property type="project" value="InterPro"/>
</dbReference>
<dbReference type="NCBIfam" id="TIGR01580">
    <property type="entry name" value="narG"/>
    <property type="match status" value="1"/>
</dbReference>
<keyword evidence="13" id="KW-0408">Iron</keyword>
<comment type="subcellular location">
    <subcellularLocation>
        <location evidence="3">Cell membrane</location>
        <topology evidence="3">Peripheral membrane protein</topology>
    </subcellularLocation>
</comment>
<dbReference type="InterPro" id="IPR006655">
    <property type="entry name" value="Mopterin_OxRdtase_prok_CS"/>
</dbReference>
<evidence type="ECO:0000256" key="14">
    <source>
        <dbReference type="ARBA" id="ARBA00023014"/>
    </source>
</evidence>
<dbReference type="InterPro" id="IPR006963">
    <property type="entry name" value="Mopterin_OxRdtase_4Fe-4S_dom"/>
</dbReference>
<evidence type="ECO:0000256" key="8">
    <source>
        <dbReference type="ARBA" id="ARBA00022485"/>
    </source>
</evidence>
<dbReference type="InterPro" id="IPR006657">
    <property type="entry name" value="MoPterin_dinucl-bd_dom"/>
</dbReference>
<feature type="domain" description="4Fe-4S Mo/W bis-MGD-type" evidence="18">
    <location>
        <begin position="72"/>
        <end position="136"/>
    </location>
</feature>
<keyword evidence="14" id="KW-0411">Iron-sulfur</keyword>
<dbReference type="GO" id="GO:0160182">
    <property type="term" value="F:nitrate reductase (quinone) activity"/>
    <property type="evidence" value="ECO:0007669"/>
    <property type="project" value="UniProtKB-EC"/>
</dbReference>
<proteinExistence type="inferred from homology"/>
<dbReference type="GO" id="GO:0042128">
    <property type="term" value="P:nitrate assimilation"/>
    <property type="evidence" value="ECO:0007669"/>
    <property type="project" value="UniProtKB-KW"/>
</dbReference>
<evidence type="ECO:0000256" key="10">
    <source>
        <dbReference type="ARBA" id="ARBA00022723"/>
    </source>
</evidence>
<dbReference type="GO" id="GO:0046872">
    <property type="term" value="F:metal ion binding"/>
    <property type="evidence" value="ECO:0007669"/>
    <property type="project" value="UniProtKB-KW"/>
</dbReference>
<comment type="similarity">
    <text evidence="4">Belongs to the prokaryotic molybdopterin-containing oxidoreductase family.</text>
</comment>
<keyword evidence="15" id="KW-0534">Nitrate assimilation</keyword>
<dbReference type="InterPro" id="IPR027467">
    <property type="entry name" value="MopterinOxRdtase_cofactor_BS"/>
</dbReference>
<evidence type="ECO:0000256" key="13">
    <source>
        <dbReference type="ARBA" id="ARBA00023004"/>
    </source>
</evidence>
<evidence type="ECO:0000256" key="5">
    <source>
        <dbReference type="ARBA" id="ARBA00012500"/>
    </source>
</evidence>
<evidence type="ECO:0000256" key="11">
    <source>
        <dbReference type="ARBA" id="ARBA00022982"/>
    </source>
</evidence>
<comment type="cofactor">
    <cofactor evidence="1">
        <name>Mo-bis(molybdopterin guanine dinucleotide)</name>
        <dbReference type="ChEBI" id="CHEBI:60539"/>
    </cofactor>
</comment>
<dbReference type="PROSITE" id="PS00551">
    <property type="entry name" value="MOLYBDOPTERIN_PROK_1"/>
    <property type="match status" value="1"/>
</dbReference>
<comment type="catalytic activity">
    <reaction evidence="17">
        <text>nitrate + a quinol = a quinone + nitrite + H2O</text>
        <dbReference type="Rhea" id="RHEA:56144"/>
        <dbReference type="ChEBI" id="CHEBI:15377"/>
        <dbReference type="ChEBI" id="CHEBI:16301"/>
        <dbReference type="ChEBI" id="CHEBI:17632"/>
        <dbReference type="ChEBI" id="CHEBI:24646"/>
        <dbReference type="ChEBI" id="CHEBI:132124"/>
        <dbReference type="EC" id="1.7.5.1"/>
    </reaction>
</comment>
<dbReference type="GO" id="GO:0051539">
    <property type="term" value="F:4 iron, 4 sulfur cluster binding"/>
    <property type="evidence" value="ECO:0007669"/>
    <property type="project" value="UniProtKB-KW"/>
</dbReference>
<keyword evidence="6" id="KW-0813">Transport</keyword>
<dbReference type="Gene3D" id="4.10.1200.10">
    <property type="entry name" value="nitrate reductase tail"/>
    <property type="match status" value="1"/>
</dbReference>
<protein>
    <recommendedName>
        <fullName evidence="5">nitrate reductase (quinone)</fullName>
        <ecNumber evidence="5">1.7.5.1</ecNumber>
    </recommendedName>
</protein>
<dbReference type="GO" id="GO:0043546">
    <property type="term" value="F:molybdopterin cofactor binding"/>
    <property type="evidence" value="ECO:0007669"/>
    <property type="project" value="InterPro"/>
</dbReference>
<dbReference type="GO" id="GO:0005886">
    <property type="term" value="C:plasma membrane"/>
    <property type="evidence" value="ECO:0007669"/>
    <property type="project" value="UniProtKB-SubCell"/>
</dbReference>
<dbReference type="InterPro" id="IPR037943">
    <property type="entry name" value="MopB_CT_Nitrate-R-NarG-like"/>
</dbReference>
<dbReference type="EMBL" id="UHAQ01000002">
    <property type="protein sequence ID" value="SUK45595.1"/>
    <property type="molecule type" value="Genomic_DNA"/>
</dbReference>
<dbReference type="InterPro" id="IPR028189">
    <property type="entry name" value="Nitr_red_alph_N"/>
</dbReference>
<keyword evidence="16" id="KW-0472">Membrane</keyword>
<dbReference type="FunFam" id="3.40.50.12440:FF:000001">
    <property type="entry name" value="Nitrate reductase subunit alpha"/>
    <property type="match status" value="1"/>
</dbReference>
<dbReference type="InterPro" id="IPR009010">
    <property type="entry name" value="Asp_de-COase-like_dom_sf"/>
</dbReference>
<dbReference type="InterPro" id="IPR044906">
    <property type="entry name" value="Nitr_red_alph_N_sf"/>
</dbReference>
<dbReference type="Pfam" id="PF01568">
    <property type="entry name" value="Molydop_binding"/>
    <property type="match status" value="1"/>
</dbReference>
<keyword evidence="12 19" id="KW-0560">Oxidoreductase</keyword>
<evidence type="ECO:0000256" key="15">
    <source>
        <dbReference type="ARBA" id="ARBA00023063"/>
    </source>
</evidence>
<organism evidence="19 20">
    <name type="scientific">Staphylococcus aureus</name>
    <dbReference type="NCBI Taxonomy" id="1280"/>
    <lineage>
        <taxon>Bacteria</taxon>
        <taxon>Bacillati</taxon>
        <taxon>Bacillota</taxon>
        <taxon>Bacilli</taxon>
        <taxon>Bacillales</taxon>
        <taxon>Staphylococcaceae</taxon>
        <taxon>Staphylococcus</taxon>
    </lineage>
</organism>
<evidence type="ECO:0000313" key="19">
    <source>
        <dbReference type="EMBL" id="SUK45595.1"/>
    </source>
</evidence>
<accession>A0A380DRZ8</accession>
<evidence type="ECO:0000256" key="1">
    <source>
        <dbReference type="ARBA" id="ARBA00001942"/>
    </source>
</evidence>
<dbReference type="SUPFAM" id="SSF53706">
    <property type="entry name" value="Formate dehydrogenase/DMSO reductase, domains 1-3"/>
    <property type="match status" value="1"/>
</dbReference>
<dbReference type="PROSITE" id="PS51669">
    <property type="entry name" value="4FE4S_MOW_BIS_MGD"/>
    <property type="match status" value="1"/>
</dbReference>
<evidence type="ECO:0000256" key="2">
    <source>
        <dbReference type="ARBA" id="ARBA00001966"/>
    </source>
</evidence>
<dbReference type="PANTHER" id="PTHR43105">
    <property type="entry name" value="RESPIRATORY NITRATE REDUCTASE"/>
    <property type="match status" value="1"/>
</dbReference>
<evidence type="ECO:0000256" key="9">
    <source>
        <dbReference type="ARBA" id="ARBA00022505"/>
    </source>
</evidence>
<keyword evidence="7" id="KW-1003">Cell membrane</keyword>
<dbReference type="SMART" id="SM00926">
    <property type="entry name" value="Molybdop_Fe4S4"/>
    <property type="match status" value="1"/>
</dbReference>
<sequence>MYNLIKAIVLGILKYLKTRHLHIVFLYVGGYKYGKFGLNFFKPTEKFNGNWSILESKSREWEKMYRERWSHDKEVRTTHGVNCTGSCSWKVFVKNGVITWENQQTDYPSCGPDMPEYEPRGCPRGASFSWYEYSPLRIKYPYIRGKLWDLWTEALEENNGNRVAAWASIVENEDKAKQYKQARGMGGHVRSNWKDVTEIIAAQLLYTIKKYGPDRIAGFTPIPAMSMISYAAGARFINLLGGEMLSFYDWYADLPPASPQIWGEQTDVPESSDWYNASYIIMWGSNVPLTRTPDAHFMTEVRYKGTKVISVAPDYAENVKFADNWLAPNPGSDAAIAQAMTHVILQEHYVNQPNERFINYAKQYTDMPFLIMLDEDENGYKAGRFLRASDLGQTTEQGEWKPVIHDAISDSLVVPNGTMGQRWEEGKKWNLKLETEDGSKINPTLSMTEGGYELETIQFPYFDSDGDGIFNRPIPTRQVTLANGDKVRIATIFDLMASQYGVRRFDHKLESKGYDDAESKYTPAWQEAISGVKQSVVIQIAKEFAQNAIDTEGRSMIIMGAGINHWFNSDTIYRSILNLVMLCGCQGVNGGGWAHYVGQEKCRPIEGWSTVAFAKDWQGPPRLQNGTSWFYFATDQWKYEESNVDRLKSPLAKTEELKHQHPADYNVLAARLGWLPSYPQFNKNSLLFAEEAKDEGIESNEAILKRAIDEVKSKQTQFAIEDPDLKKNHPKSLFIWRSNLISSSAKGQEYFMKHLLGTKSGLLATPNEDEKPEEITWREETTGKLDLVVSLDFRMTATPLYSDIVLPAATWYEKHDLSSTDMHPYVHPFNPAIDPLWESRSDWDIYKTLAKAFSEMAKDYLPGTFKDVVTTPLSHDTKQEISTPYGVVKDWSKGEIEAVPGRTMPNFAIVERDYTKIYDKYVTLGPVLEKGKVGAHGVSFGVSEQYEELKSMLGTWSDTNDDSVRANRPRIDTARNVADAILSISSATNGKLSQKSYEDLEEQTGMPLKDISSERAAEKISFLNITSQPREVIPTAVFPGSNKQGRRYSPFTTNIERLVPFRTLTGRQSYYVDHEVFQQFGESLPVYKPTLPPMVFGNRDKKIKGGTDALVLRYLTPHGKWNIHSMYQDNKHMLTLFRGGPTVWISNEDAEKHDIQDNDWLEVYNRNGVVTARAVISHRMPKGTMFMYHAQDKHIQTPGSEITDTRGGSHNAPTRIHLKPTQLVGGYAQISYHFNYYGPIGNQRDLYVAVRKMKEVNWLED</sequence>
<evidence type="ECO:0000313" key="20">
    <source>
        <dbReference type="Proteomes" id="UP000254502"/>
    </source>
</evidence>
<reference evidence="19 20" key="1">
    <citation type="submission" date="2018-06" db="EMBL/GenBank/DDBJ databases">
        <authorList>
            <consortium name="Pathogen Informatics"/>
            <person name="Doyle S."/>
        </authorList>
    </citation>
    <scope>NUCLEOTIDE SEQUENCE [LARGE SCALE GENOMIC DNA]</scope>
    <source>
        <strain evidence="19 20">NCTC5664</strain>
    </source>
</reference>
<evidence type="ECO:0000256" key="6">
    <source>
        <dbReference type="ARBA" id="ARBA00022448"/>
    </source>
</evidence>
<keyword evidence="8" id="KW-0004">4Fe-4S</keyword>
<dbReference type="InterPro" id="IPR006656">
    <property type="entry name" value="Mopterin_OxRdtase"/>
</dbReference>
<dbReference type="PROSITE" id="PS00932">
    <property type="entry name" value="MOLYBDOPTERIN_PROK_3"/>
    <property type="match status" value="1"/>
</dbReference>
<keyword evidence="10" id="KW-0479">Metal-binding</keyword>
<dbReference type="InterPro" id="IPR006468">
    <property type="entry name" value="NarG"/>
</dbReference>
<dbReference type="AlphaFoldDB" id="A0A380DRZ8"/>
<evidence type="ECO:0000256" key="16">
    <source>
        <dbReference type="ARBA" id="ARBA00023136"/>
    </source>
</evidence>
<dbReference type="PANTHER" id="PTHR43105:SF2">
    <property type="entry name" value="RESPIRATORY NITRATE REDUCTASE 2 ALPHA CHAIN"/>
    <property type="match status" value="1"/>
</dbReference>
<dbReference type="Pfam" id="PF00384">
    <property type="entry name" value="Molybdopterin"/>
    <property type="match status" value="1"/>
</dbReference>
<dbReference type="SUPFAM" id="SSF50692">
    <property type="entry name" value="ADC-like"/>
    <property type="match status" value="1"/>
</dbReference>
<dbReference type="EC" id="1.7.5.1" evidence="5"/>